<comment type="similarity">
    <text evidence="1">Belongs to the leucine-binding protein family.</text>
</comment>
<feature type="compositionally biased region" description="Low complexity" evidence="3">
    <location>
        <begin position="100"/>
        <end position="111"/>
    </location>
</feature>
<evidence type="ECO:0000256" key="1">
    <source>
        <dbReference type="ARBA" id="ARBA00010062"/>
    </source>
</evidence>
<dbReference type="PANTHER" id="PTHR47235:SF1">
    <property type="entry name" value="BLR6548 PROTEIN"/>
    <property type="match status" value="1"/>
</dbReference>
<name>A0ABN1GXA9_9ACTN</name>
<dbReference type="PANTHER" id="PTHR47235">
    <property type="entry name" value="BLR6548 PROTEIN"/>
    <property type="match status" value="1"/>
</dbReference>
<organism evidence="5 6">
    <name type="scientific">Sporichthya brevicatena</name>
    <dbReference type="NCBI Taxonomy" id="171442"/>
    <lineage>
        <taxon>Bacteria</taxon>
        <taxon>Bacillati</taxon>
        <taxon>Actinomycetota</taxon>
        <taxon>Actinomycetes</taxon>
        <taxon>Sporichthyales</taxon>
        <taxon>Sporichthyaceae</taxon>
        <taxon>Sporichthya</taxon>
    </lineage>
</organism>
<reference evidence="5 6" key="1">
    <citation type="journal article" date="2019" name="Int. J. Syst. Evol. Microbiol.">
        <title>The Global Catalogue of Microorganisms (GCM) 10K type strain sequencing project: providing services to taxonomists for standard genome sequencing and annotation.</title>
        <authorList>
            <consortium name="The Broad Institute Genomics Platform"/>
            <consortium name="The Broad Institute Genome Sequencing Center for Infectious Disease"/>
            <person name="Wu L."/>
            <person name="Ma J."/>
        </authorList>
    </citation>
    <scope>NUCLEOTIDE SEQUENCE [LARGE SCALE GENOMIC DNA]</scope>
    <source>
        <strain evidence="5 6">JCM 10671</strain>
    </source>
</reference>
<gene>
    <name evidence="5" type="ORF">GCM10009547_26880</name>
</gene>
<proteinExistence type="inferred from homology"/>
<dbReference type="InterPro" id="IPR028081">
    <property type="entry name" value="Leu-bd"/>
</dbReference>
<dbReference type="Pfam" id="PF13458">
    <property type="entry name" value="Peripla_BP_6"/>
    <property type="match status" value="1"/>
</dbReference>
<dbReference type="Gene3D" id="3.40.50.2300">
    <property type="match status" value="2"/>
</dbReference>
<sequence>MPRATRSIRRIGAALVAVGLLTGCGTRIAEDRIERASGLGGQAVAAAPSAGSVSEAAVSAPTADLAAPGGTTPVTVDQNGTGSAPARSVDRASTAPVRSGAEPGRPAAPGGCTKPLAPVVLGQTAPASGIIGAATANVRSGLVLWARDVNARGGLACHPVQLHQMDDAADPVRVTSNLTTLVKDKGAVAIVAAYVPTTFSAARQFAERTRIPFIGGDLIEPGWFASPYLFPQGGTPFAAYAGAIKEAAAATGGSKVGLLYCVEAGACGQINENFEPMVKAAGLEFTLRKVTSITAPDYTAECQAMKSAGVEVLFMAMEGASDSRAARSCRALGYEPAVAVGAISVSEAVSSDPNLRAMGLYLGTGNAPFTASDSAGVRAFRAAYDTYAPGSSIDQNTIYGWAAGKLLEAAIAKVSTKAGAGEITTALILDGLGQIADEKLDGLAPGITFVRGAPPKLSDCYYSLTITDRGYGSPRGSKVTCLRGLPKGF</sequence>
<feature type="domain" description="Leucine-binding protein" evidence="4">
    <location>
        <begin position="119"/>
        <end position="434"/>
    </location>
</feature>
<keyword evidence="2" id="KW-0732">Signal</keyword>
<dbReference type="EMBL" id="BAAAHE010000020">
    <property type="protein sequence ID" value="GAA0622560.1"/>
    <property type="molecule type" value="Genomic_DNA"/>
</dbReference>
<dbReference type="Proteomes" id="UP001500957">
    <property type="component" value="Unassembled WGS sequence"/>
</dbReference>
<accession>A0ABN1GXA9</accession>
<evidence type="ECO:0000313" key="6">
    <source>
        <dbReference type="Proteomes" id="UP001500957"/>
    </source>
</evidence>
<comment type="caution">
    <text evidence="5">The sequence shown here is derived from an EMBL/GenBank/DDBJ whole genome shotgun (WGS) entry which is preliminary data.</text>
</comment>
<feature type="compositionally biased region" description="Polar residues" evidence="3">
    <location>
        <begin position="72"/>
        <end position="82"/>
    </location>
</feature>
<protein>
    <recommendedName>
        <fullName evidence="4">Leucine-binding protein domain-containing protein</fullName>
    </recommendedName>
</protein>
<evidence type="ECO:0000256" key="3">
    <source>
        <dbReference type="SAM" id="MobiDB-lite"/>
    </source>
</evidence>
<evidence type="ECO:0000256" key="2">
    <source>
        <dbReference type="ARBA" id="ARBA00022729"/>
    </source>
</evidence>
<dbReference type="InterPro" id="IPR028082">
    <property type="entry name" value="Peripla_BP_I"/>
</dbReference>
<evidence type="ECO:0000259" key="4">
    <source>
        <dbReference type="Pfam" id="PF13458"/>
    </source>
</evidence>
<dbReference type="SUPFAM" id="SSF53822">
    <property type="entry name" value="Periplasmic binding protein-like I"/>
    <property type="match status" value="1"/>
</dbReference>
<dbReference type="PROSITE" id="PS51257">
    <property type="entry name" value="PROKAR_LIPOPROTEIN"/>
    <property type="match status" value="1"/>
</dbReference>
<keyword evidence="6" id="KW-1185">Reference proteome</keyword>
<evidence type="ECO:0000313" key="5">
    <source>
        <dbReference type="EMBL" id="GAA0622560.1"/>
    </source>
</evidence>
<dbReference type="RefSeq" id="WP_344605509.1">
    <property type="nucleotide sequence ID" value="NZ_BAAAHE010000020.1"/>
</dbReference>
<feature type="region of interest" description="Disordered" evidence="3">
    <location>
        <begin position="63"/>
        <end position="111"/>
    </location>
</feature>